<protein>
    <submittedName>
        <fullName evidence="1">Uncharacterized protein</fullName>
    </submittedName>
</protein>
<comment type="caution">
    <text evidence="1">The sequence shown here is derived from an EMBL/GenBank/DDBJ whole genome shotgun (WGS) entry which is preliminary data.</text>
</comment>
<gene>
    <name evidence="1" type="ORF">LOK49_LG06G01388</name>
</gene>
<evidence type="ECO:0000313" key="1">
    <source>
        <dbReference type="EMBL" id="KAI8012149.1"/>
    </source>
</evidence>
<dbReference type="EMBL" id="CM045762">
    <property type="protein sequence ID" value="KAI8012149.1"/>
    <property type="molecule type" value="Genomic_DNA"/>
</dbReference>
<keyword evidence="2" id="KW-1185">Reference proteome</keyword>
<reference evidence="1 2" key="1">
    <citation type="journal article" date="2022" name="Plant J.">
        <title>Chromosome-level genome of Camellia lanceoleosa provides a valuable resource for understanding genome evolution and self-incompatibility.</title>
        <authorList>
            <person name="Gong W."/>
            <person name="Xiao S."/>
            <person name="Wang L."/>
            <person name="Liao Z."/>
            <person name="Chang Y."/>
            <person name="Mo W."/>
            <person name="Hu G."/>
            <person name="Li W."/>
            <person name="Zhao G."/>
            <person name="Zhu H."/>
            <person name="Hu X."/>
            <person name="Ji K."/>
            <person name="Xiang X."/>
            <person name="Song Q."/>
            <person name="Yuan D."/>
            <person name="Jin S."/>
            <person name="Zhang L."/>
        </authorList>
    </citation>
    <scope>NUCLEOTIDE SEQUENCE [LARGE SCALE GENOMIC DNA]</scope>
    <source>
        <strain evidence="1">SQ_2022a</strain>
    </source>
</reference>
<proteinExistence type="predicted"/>
<sequence length="92" mass="10343">MLTPNLDLDRDPENQEDQSRSILCFKTDQEDQSFVSSSHSLLGFECKFIFYAAAKFCVNIAKILVAEIAAHGLILVQDAFGYLMAYFGAMRL</sequence>
<organism evidence="1 2">
    <name type="scientific">Camellia lanceoleosa</name>
    <dbReference type="NCBI Taxonomy" id="1840588"/>
    <lineage>
        <taxon>Eukaryota</taxon>
        <taxon>Viridiplantae</taxon>
        <taxon>Streptophyta</taxon>
        <taxon>Embryophyta</taxon>
        <taxon>Tracheophyta</taxon>
        <taxon>Spermatophyta</taxon>
        <taxon>Magnoliopsida</taxon>
        <taxon>eudicotyledons</taxon>
        <taxon>Gunneridae</taxon>
        <taxon>Pentapetalae</taxon>
        <taxon>asterids</taxon>
        <taxon>Ericales</taxon>
        <taxon>Theaceae</taxon>
        <taxon>Camellia</taxon>
    </lineage>
</organism>
<accession>A0ACC0HFI4</accession>
<dbReference type="Proteomes" id="UP001060215">
    <property type="component" value="Chromosome 5"/>
</dbReference>
<name>A0ACC0HFI4_9ERIC</name>
<evidence type="ECO:0000313" key="2">
    <source>
        <dbReference type="Proteomes" id="UP001060215"/>
    </source>
</evidence>